<dbReference type="Proteomes" id="UP000504635">
    <property type="component" value="Unplaced"/>
</dbReference>
<dbReference type="PANTHER" id="PTHR47577">
    <property type="entry name" value="THAP DOMAIN-CONTAINING PROTEIN 6"/>
    <property type="match status" value="1"/>
</dbReference>
<dbReference type="KEGG" id="soy:115887004"/>
<protein>
    <submittedName>
        <fullName evidence="3">Uncharacterized protein LOC115887004</fullName>
    </submittedName>
</protein>
<evidence type="ECO:0000313" key="3">
    <source>
        <dbReference type="RefSeq" id="XP_030762189.1"/>
    </source>
</evidence>
<dbReference type="OrthoDB" id="6775601at2759"/>
<dbReference type="RefSeq" id="XP_030762189.1">
    <property type="nucleotide sequence ID" value="XM_030906329.1"/>
</dbReference>
<keyword evidence="2" id="KW-1185">Reference proteome</keyword>
<dbReference type="Pfam" id="PF21788">
    <property type="entry name" value="TNP-like_GBD"/>
    <property type="match status" value="1"/>
</dbReference>
<proteinExistence type="predicted"/>
<dbReference type="GeneID" id="115887004"/>
<reference evidence="3" key="1">
    <citation type="submission" date="2025-08" db="UniProtKB">
        <authorList>
            <consortium name="RefSeq"/>
        </authorList>
    </citation>
    <scope>IDENTIFICATION</scope>
    <source>
        <tissue evidence="3">Gonads</tissue>
    </source>
</reference>
<dbReference type="InParanoid" id="A0A6J2YGE8"/>
<evidence type="ECO:0000313" key="2">
    <source>
        <dbReference type="Proteomes" id="UP000504635"/>
    </source>
</evidence>
<dbReference type="PANTHER" id="PTHR47577:SF2">
    <property type="entry name" value="THAP DOMAIN CONTAINING 9"/>
    <property type="match status" value="1"/>
</dbReference>
<name>A0A6J2YGE8_SITOR</name>
<evidence type="ECO:0000259" key="1">
    <source>
        <dbReference type="Pfam" id="PF21788"/>
    </source>
</evidence>
<sequence>MKVYLAAQTFSTSVADALEFPKNYSIPQFKDSEATINFIRKIDALFDILNSKSRYSKGNKAVLRCNTEQNWRPVMTSIIDYILRCTDIKNRPLWLTPRKTAVIGFCISPVSICGIYESPSFKTRQIHFSKKMSYIC</sequence>
<feature type="domain" description="Transposable element P transposase-like GTP-binding insertion" evidence="1">
    <location>
        <begin position="1"/>
        <end position="61"/>
    </location>
</feature>
<gene>
    <name evidence="3" type="primary">LOC115887004</name>
</gene>
<organism evidence="2 3">
    <name type="scientific">Sitophilus oryzae</name>
    <name type="common">Rice weevil</name>
    <name type="synonym">Curculio oryzae</name>
    <dbReference type="NCBI Taxonomy" id="7048"/>
    <lineage>
        <taxon>Eukaryota</taxon>
        <taxon>Metazoa</taxon>
        <taxon>Ecdysozoa</taxon>
        <taxon>Arthropoda</taxon>
        <taxon>Hexapoda</taxon>
        <taxon>Insecta</taxon>
        <taxon>Pterygota</taxon>
        <taxon>Neoptera</taxon>
        <taxon>Endopterygota</taxon>
        <taxon>Coleoptera</taxon>
        <taxon>Polyphaga</taxon>
        <taxon>Cucujiformia</taxon>
        <taxon>Curculionidae</taxon>
        <taxon>Dryophthorinae</taxon>
        <taxon>Sitophilus</taxon>
    </lineage>
</organism>
<accession>A0A6J2YGE8</accession>
<dbReference type="InterPro" id="IPR048366">
    <property type="entry name" value="TNP-like_GBD"/>
</dbReference>
<dbReference type="AlphaFoldDB" id="A0A6J2YGE8"/>